<comment type="caution">
    <text evidence="1">The sequence shown here is derived from an EMBL/GenBank/DDBJ whole genome shotgun (WGS) entry which is preliminary data.</text>
</comment>
<sequence length="386" mass="42012">MHSGFQHPMDPQNPMSHPSTSYLPPSQNGYARQPGPADMAAGMAAPVNNRSGPIPTPPPSAHGSISPVNHVQYANAPGQDMSGRRHSAQMQMQRISMPNISDQARIAQSTAPYGQPSQPRSLPQANVHAHPPTQVHPHQQQQQQQRPPPQYYVKQHRSTQPAPQVVDVPQRLGARFDTAAMVQHLHALQQAQPQNMRNVVATDPSAQGHPQNMVPQPVAPPHTPQQPTTLSDPALSTFNLLQPAKSLLEKTWATTVAVVQHELAAVAGAHAQVLAENTRFDQLYRKLYSDLQRSENTRVQLVGELEALRMAKGEGDASSREMQARLGECGSSIISGSPAVGASIGRGDCEVQTVQAYVPMRRSSRRIDSSPSCSCSTTRVERNRRD</sequence>
<keyword evidence="2" id="KW-1185">Reference proteome</keyword>
<proteinExistence type="predicted"/>
<evidence type="ECO:0000313" key="1">
    <source>
        <dbReference type="EMBL" id="KAI0051468.1"/>
    </source>
</evidence>
<gene>
    <name evidence="1" type="ORF">FA95DRAFT_280768</name>
</gene>
<evidence type="ECO:0000313" key="2">
    <source>
        <dbReference type="Proteomes" id="UP000814033"/>
    </source>
</evidence>
<dbReference type="EMBL" id="MU275852">
    <property type="protein sequence ID" value="KAI0051468.1"/>
    <property type="molecule type" value="Genomic_DNA"/>
</dbReference>
<reference evidence="1" key="2">
    <citation type="journal article" date="2022" name="New Phytol.">
        <title>Evolutionary transition to the ectomycorrhizal habit in the genomes of a hyperdiverse lineage of mushroom-forming fungi.</title>
        <authorList>
            <person name="Looney B."/>
            <person name="Miyauchi S."/>
            <person name="Morin E."/>
            <person name="Drula E."/>
            <person name="Courty P.E."/>
            <person name="Kohler A."/>
            <person name="Kuo A."/>
            <person name="LaButti K."/>
            <person name="Pangilinan J."/>
            <person name="Lipzen A."/>
            <person name="Riley R."/>
            <person name="Andreopoulos W."/>
            <person name="He G."/>
            <person name="Johnson J."/>
            <person name="Nolan M."/>
            <person name="Tritt A."/>
            <person name="Barry K.W."/>
            <person name="Grigoriev I.V."/>
            <person name="Nagy L.G."/>
            <person name="Hibbett D."/>
            <person name="Henrissat B."/>
            <person name="Matheny P.B."/>
            <person name="Labbe J."/>
            <person name="Martin F.M."/>
        </authorList>
    </citation>
    <scope>NUCLEOTIDE SEQUENCE</scope>
    <source>
        <strain evidence="1">FP105234-sp</strain>
    </source>
</reference>
<accession>A0ACB8S5T2</accession>
<organism evidence="1 2">
    <name type="scientific">Auriscalpium vulgare</name>
    <dbReference type="NCBI Taxonomy" id="40419"/>
    <lineage>
        <taxon>Eukaryota</taxon>
        <taxon>Fungi</taxon>
        <taxon>Dikarya</taxon>
        <taxon>Basidiomycota</taxon>
        <taxon>Agaricomycotina</taxon>
        <taxon>Agaricomycetes</taxon>
        <taxon>Russulales</taxon>
        <taxon>Auriscalpiaceae</taxon>
        <taxon>Auriscalpium</taxon>
    </lineage>
</organism>
<reference evidence="1" key="1">
    <citation type="submission" date="2021-02" db="EMBL/GenBank/DDBJ databases">
        <authorList>
            <consortium name="DOE Joint Genome Institute"/>
            <person name="Ahrendt S."/>
            <person name="Looney B.P."/>
            <person name="Miyauchi S."/>
            <person name="Morin E."/>
            <person name="Drula E."/>
            <person name="Courty P.E."/>
            <person name="Chicoki N."/>
            <person name="Fauchery L."/>
            <person name="Kohler A."/>
            <person name="Kuo A."/>
            <person name="Labutti K."/>
            <person name="Pangilinan J."/>
            <person name="Lipzen A."/>
            <person name="Riley R."/>
            <person name="Andreopoulos W."/>
            <person name="He G."/>
            <person name="Johnson J."/>
            <person name="Barry K.W."/>
            <person name="Grigoriev I.V."/>
            <person name="Nagy L."/>
            <person name="Hibbett D."/>
            <person name="Henrissat B."/>
            <person name="Matheny P.B."/>
            <person name="Labbe J."/>
            <person name="Martin F."/>
        </authorList>
    </citation>
    <scope>NUCLEOTIDE SEQUENCE</scope>
    <source>
        <strain evidence="1">FP105234-sp</strain>
    </source>
</reference>
<name>A0ACB8S5T2_9AGAM</name>
<dbReference type="Proteomes" id="UP000814033">
    <property type="component" value="Unassembled WGS sequence"/>
</dbReference>
<protein>
    <submittedName>
        <fullName evidence="1">Uncharacterized protein</fullName>
    </submittedName>
</protein>